<dbReference type="OMA" id="LESNEYH"/>
<reference evidence="3 4" key="1">
    <citation type="submission" date="2015-12" db="EMBL/GenBank/DDBJ databases">
        <title>A stable core within a dynamic pangenome in Sulfolobus acidocaldarius.</title>
        <authorList>
            <person name="Anderson R."/>
            <person name="Kouris A."/>
            <person name="Seward C."/>
            <person name="Campbell K."/>
            <person name="Whitaker R."/>
        </authorList>
    </citation>
    <scope>NUCLEOTIDE SEQUENCE [LARGE SCALE GENOMIC DNA]</scope>
    <source>
        <strain evidence="1 4">GG12-C01-09</strain>
        <strain evidence="2 3">NG05B_CO5_07</strain>
    </source>
</reference>
<gene>
    <name evidence="1" type="ORF">ATY89_11275</name>
    <name evidence="2" type="ORF">ATZ20_02830</name>
</gene>
<dbReference type="Proteomes" id="UP000060043">
    <property type="component" value="Chromosome"/>
</dbReference>
<dbReference type="OrthoDB" id="15458at2157"/>
<evidence type="ECO:0000313" key="3">
    <source>
        <dbReference type="Proteomes" id="UP000060043"/>
    </source>
</evidence>
<dbReference type="AlphaFoldDB" id="A0A0U3H8F7"/>
<proteinExistence type="predicted"/>
<dbReference type="GeneID" id="14551848"/>
<dbReference type="InterPro" id="IPR002746">
    <property type="entry name" value="UPF0216"/>
</dbReference>
<accession>A0A0U3H8F7</accession>
<dbReference type="PIRSF" id="PIRSF024484">
    <property type="entry name" value="UCP024484"/>
    <property type="match status" value="1"/>
</dbReference>
<dbReference type="InterPro" id="IPR012357">
    <property type="entry name" value="UCP024484"/>
</dbReference>
<dbReference type="Pfam" id="PF01886">
    <property type="entry name" value="DUF61"/>
    <property type="match status" value="1"/>
</dbReference>
<evidence type="ECO:0000313" key="1">
    <source>
        <dbReference type="EMBL" id="ALU30462.1"/>
    </source>
</evidence>
<dbReference type="EMBL" id="CP013695">
    <property type="protein sequence ID" value="ALU31184.1"/>
    <property type="molecule type" value="Genomic_DNA"/>
</dbReference>
<evidence type="ECO:0000313" key="2">
    <source>
        <dbReference type="EMBL" id="ALU31184.1"/>
    </source>
</evidence>
<organism evidence="2 3">
    <name type="scientific">Sulfolobus acidocaldarius</name>
    <dbReference type="NCBI Taxonomy" id="2285"/>
    <lineage>
        <taxon>Archaea</taxon>
        <taxon>Thermoproteota</taxon>
        <taxon>Thermoprotei</taxon>
        <taxon>Sulfolobales</taxon>
        <taxon>Sulfolobaceae</taxon>
        <taxon>Sulfolobus</taxon>
    </lineage>
</organism>
<sequence length="142" mass="16404">MIDKVFDLGFKSLLSYYPDEFVTLKDALNGKLSIRLKSKDLRHRFDKLEVEKLSQVLPIYLWDLVKLPFIVVKTLNTGEYAVSGSQWEVRSLSIILQKEIKNTFLSTGDVEKLIKEYKSLIFITISSVGNIITEEGRDGYYF</sequence>
<dbReference type="EMBL" id="CP013694">
    <property type="protein sequence ID" value="ALU30462.1"/>
    <property type="molecule type" value="Genomic_DNA"/>
</dbReference>
<dbReference type="Proteomes" id="UP000065473">
    <property type="component" value="Chromosome"/>
</dbReference>
<name>A0A0U3H8F7_9CREN</name>
<dbReference type="PaxDb" id="1435377-SUSAZ_06430"/>
<dbReference type="RefSeq" id="WP_011278182.1">
    <property type="nucleotide sequence ID" value="NZ_BHWZ01000003.1"/>
</dbReference>
<protein>
    <submittedName>
        <fullName evidence="2">Uncharacterized protein</fullName>
    </submittedName>
</protein>
<dbReference type="STRING" id="1435377.SUSAZ_06430"/>
<evidence type="ECO:0000313" key="4">
    <source>
        <dbReference type="Proteomes" id="UP000065473"/>
    </source>
</evidence>